<reference evidence="2 3" key="2">
    <citation type="journal article" date="2022" name="Mol. Biol. Evol.">
        <title>Comparative Genomics Reveals Insights into the Divergent Evolution of Astigmatic Mites and Household Pest Adaptations.</title>
        <authorList>
            <person name="Xiong Q."/>
            <person name="Wan A.T."/>
            <person name="Liu X."/>
            <person name="Fung C.S."/>
            <person name="Xiao X."/>
            <person name="Malainual N."/>
            <person name="Hou J."/>
            <person name="Wang L."/>
            <person name="Wang M."/>
            <person name="Yang K.Y."/>
            <person name="Cui Y."/>
            <person name="Leung E.L."/>
            <person name="Nong W."/>
            <person name="Shin S.K."/>
            <person name="Au S.W."/>
            <person name="Jeong K.Y."/>
            <person name="Chew F.T."/>
            <person name="Hui J.H."/>
            <person name="Leung T.F."/>
            <person name="Tungtrongchitr A."/>
            <person name="Zhong N."/>
            <person name="Liu Z."/>
            <person name="Tsui S.K."/>
        </authorList>
    </citation>
    <scope>NUCLEOTIDE SEQUENCE [LARGE SCALE GENOMIC DNA]</scope>
    <source>
        <strain evidence="2">Derp</strain>
    </source>
</reference>
<dbReference type="EMBL" id="NJHN03000047">
    <property type="protein sequence ID" value="KAH9420835.1"/>
    <property type="molecule type" value="Genomic_DNA"/>
</dbReference>
<evidence type="ECO:0000313" key="3">
    <source>
        <dbReference type="Proteomes" id="UP000887458"/>
    </source>
</evidence>
<proteinExistence type="predicted"/>
<dbReference type="Proteomes" id="UP000887458">
    <property type="component" value="Unassembled WGS sequence"/>
</dbReference>
<organism evidence="2 3">
    <name type="scientific">Dermatophagoides pteronyssinus</name>
    <name type="common">European house dust mite</name>
    <dbReference type="NCBI Taxonomy" id="6956"/>
    <lineage>
        <taxon>Eukaryota</taxon>
        <taxon>Metazoa</taxon>
        <taxon>Ecdysozoa</taxon>
        <taxon>Arthropoda</taxon>
        <taxon>Chelicerata</taxon>
        <taxon>Arachnida</taxon>
        <taxon>Acari</taxon>
        <taxon>Acariformes</taxon>
        <taxon>Sarcoptiformes</taxon>
        <taxon>Astigmata</taxon>
        <taxon>Psoroptidia</taxon>
        <taxon>Analgoidea</taxon>
        <taxon>Pyroglyphidae</taxon>
        <taxon>Dermatophagoidinae</taxon>
        <taxon>Dermatophagoides</taxon>
    </lineage>
</organism>
<keyword evidence="3" id="KW-1185">Reference proteome</keyword>
<feature type="compositionally biased region" description="Low complexity" evidence="1">
    <location>
        <begin position="26"/>
        <end position="39"/>
    </location>
</feature>
<sequence length="70" mass="8065">MYNCDDDKLNKTDQIDIRSNMIRYKTTPVSSSSSSTTKTMMNDDGSNNGFTLRSNEIFQMQYFSPFQPYG</sequence>
<evidence type="ECO:0000313" key="2">
    <source>
        <dbReference type="EMBL" id="KAH9420835.1"/>
    </source>
</evidence>
<accession>A0ABQ8JEQ0</accession>
<protein>
    <submittedName>
        <fullName evidence="2">Uncharacterized protein</fullName>
    </submittedName>
</protein>
<reference evidence="2 3" key="1">
    <citation type="journal article" date="2018" name="J. Allergy Clin. Immunol.">
        <title>High-quality assembly of Dermatophagoides pteronyssinus genome and transcriptome reveals a wide range of novel allergens.</title>
        <authorList>
            <person name="Liu X.Y."/>
            <person name="Yang K.Y."/>
            <person name="Wang M.Q."/>
            <person name="Kwok J.S."/>
            <person name="Zeng X."/>
            <person name="Yang Z."/>
            <person name="Xiao X.J."/>
            <person name="Lau C.P."/>
            <person name="Li Y."/>
            <person name="Huang Z.M."/>
            <person name="Ba J.G."/>
            <person name="Yim A.K."/>
            <person name="Ouyang C.Y."/>
            <person name="Ngai S.M."/>
            <person name="Chan T.F."/>
            <person name="Leung E.L."/>
            <person name="Liu L."/>
            <person name="Liu Z.G."/>
            <person name="Tsui S.K."/>
        </authorList>
    </citation>
    <scope>NUCLEOTIDE SEQUENCE [LARGE SCALE GENOMIC DNA]</scope>
    <source>
        <strain evidence="2">Derp</strain>
    </source>
</reference>
<evidence type="ECO:0000256" key="1">
    <source>
        <dbReference type="SAM" id="MobiDB-lite"/>
    </source>
</evidence>
<gene>
    <name evidence="2" type="ORF">DERP_001266</name>
</gene>
<feature type="region of interest" description="Disordered" evidence="1">
    <location>
        <begin position="26"/>
        <end position="48"/>
    </location>
</feature>
<comment type="caution">
    <text evidence="2">The sequence shown here is derived from an EMBL/GenBank/DDBJ whole genome shotgun (WGS) entry which is preliminary data.</text>
</comment>
<name>A0ABQ8JEQ0_DERPT</name>